<accession>A0ABS6FXN7</accession>
<feature type="modified residue" description="Phosphohistidine; by HPr" evidence="1">
    <location>
        <position position="75"/>
    </location>
</feature>
<protein>
    <submittedName>
        <fullName evidence="2">PTS lactose/cellobiose transporter subunit IIA</fullName>
    </submittedName>
</protein>
<keyword evidence="3" id="KW-1185">Reference proteome</keyword>
<evidence type="ECO:0000256" key="1">
    <source>
        <dbReference type="PROSITE-ProRule" id="PRU00418"/>
    </source>
</evidence>
<dbReference type="InterPro" id="IPR003188">
    <property type="entry name" value="PTS_IIA_lac/cel"/>
</dbReference>
<dbReference type="PANTHER" id="PTHR34382">
    <property type="entry name" value="PTS SYSTEM N,N'-DIACETYLCHITOBIOSE-SPECIFIC EIIA COMPONENT"/>
    <property type="match status" value="1"/>
</dbReference>
<dbReference type="PIRSF" id="PIRSF000699">
    <property type="entry name" value="PTS_IILac_III"/>
    <property type="match status" value="1"/>
</dbReference>
<reference evidence="2 3" key="1">
    <citation type="submission" date="2021-06" db="EMBL/GenBank/DDBJ databases">
        <authorList>
            <person name="Sun Q."/>
            <person name="Li D."/>
        </authorList>
    </citation>
    <scope>NUCLEOTIDE SEQUENCE [LARGE SCALE GENOMIC DNA]</scope>
    <source>
        <strain evidence="2 3">MSJ-5</strain>
    </source>
</reference>
<dbReference type="CDD" id="cd00215">
    <property type="entry name" value="PTS_IIA_lac"/>
    <property type="match status" value="1"/>
</dbReference>
<name>A0ABS6FXN7_9FIRM</name>
<dbReference type="EMBL" id="JAHLQK010000001">
    <property type="protein sequence ID" value="MBU5674991.1"/>
    <property type="molecule type" value="Genomic_DNA"/>
</dbReference>
<organism evidence="2 3">
    <name type="scientific">Alkaliphilus flagellatus</name>
    <dbReference type="NCBI Taxonomy" id="2841507"/>
    <lineage>
        <taxon>Bacteria</taxon>
        <taxon>Bacillati</taxon>
        <taxon>Bacillota</taxon>
        <taxon>Clostridia</taxon>
        <taxon>Peptostreptococcales</taxon>
        <taxon>Natronincolaceae</taxon>
        <taxon>Alkaliphilus</taxon>
    </lineage>
</organism>
<dbReference type="Pfam" id="PF02255">
    <property type="entry name" value="PTS_IIA"/>
    <property type="match status" value="1"/>
</dbReference>
<dbReference type="PANTHER" id="PTHR34382:SF7">
    <property type="entry name" value="PTS SYSTEM N,N'-DIACETYLCHITOBIOSE-SPECIFIC EIIA COMPONENT"/>
    <property type="match status" value="1"/>
</dbReference>
<proteinExistence type="predicted"/>
<evidence type="ECO:0000313" key="2">
    <source>
        <dbReference type="EMBL" id="MBU5674991.1"/>
    </source>
</evidence>
<dbReference type="RefSeq" id="WP_216414501.1">
    <property type="nucleotide sequence ID" value="NZ_JAHLQK010000001.1"/>
</dbReference>
<evidence type="ECO:0000313" key="3">
    <source>
        <dbReference type="Proteomes" id="UP000779508"/>
    </source>
</evidence>
<sequence length="101" mass="11585">MNYEELIFKLITQSGDAKSFAMEAIQLAKNRDFDKARDCLNNASKQLELAHRQQTELIHMEAQGNKIEVTLLLIHAQDHLMNAITTKDLASEIVDLYLDRK</sequence>
<dbReference type="PROSITE" id="PS51095">
    <property type="entry name" value="PTS_EIIA_TYPE_3"/>
    <property type="match status" value="1"/>
</dbReference>
<gene>
    <name evidence="2" type="ORF">KQI88_00990</name>
</gene>
<comment type="caution">
    <text evidence="2">The sequence shown here is derived from an EMBL/GenBank/DDBJ whole genome shotgun (WGS) entry which is preliminary data.</text>
</comment>
<dbReference type="Proteomes" id="UP000779508">
    <property type="component" value="Unassembled WGS sequence"/>
</dbReference>